<keyword evidence="9" id="KW-1185">Reference proteome</keyword>
<evidence type="ECO:0000259" key="7">
    <source>
        <dbReference type="PROSITE" id="PS51285"/>
    </source>
</evidence>
<evidence type="ECO:0000256" key="1">
    <source>
        <dbReference type="ARBA" id="ARBA00022527"/>
    </source>
</evidence>
<keyword evidence="3" id="KW-0547">Nucleotide-binding</keyword>
<feature type="region of interest" description="Disordered" evidence="6">
    <location>
        <begin position="1"/>
        <end position="50"/>
    </location>
</feature>
<reference evidence="8 9" key="1">
    <citation type="journal article" date="2022" name="Allergy">
        <title>Genome assembly and annotation of Periplaneta americana reveal a comprehensive cockroach allergen profile.</title>
        <authorList>
            <person name="Wang L."/>
            <person name="Xiong Q."/>
            <person name="Saelim N."/>
            <person name="Wang L."/>
            <person name="Nong W."/>
            <person name="Wan A.T."/>
            <person name="Shi M."/>
            <person name="Liu X."/>
            <person name="Cao Q."/>
            <person name="Hui J.H.L."/>
            <person name="Sookrung N."/>
            <person name="Leung T.F."/>
            <person name="Tungtrongchitr A."/>
            <person name="Tsui S.K.W."/>
        </authorList>
    </citation>
    <scope>NUCLEOTIDE SEQUENCE [LARGE SCALE GENOMIC DNA]</scope>
    <source>
        <strain evidence="8">PWHHKU_190912</strain>
    </source>
</reference>
<evidence type="ECO:0000256" key="5">
    <source>
        <dbReference type="ARBA" id="ARBA00022840"/>
    </source>
</evidence>
<protein>
    <recommendedName>
        <fullName evidence="7">AGC-kinase C-terminal domain-containing protein</fullName>
    </recommendedName>
</protein>
<evidence type="ECO:0000313" key="9">
    <source>
        <dbReference type="Proteomes" id="UP001148838"/>
    </source>
</evidence>
<sequence length="280" mass="32397">MAGLYEGGNESSSSVKAINNPEGPRPTNRLLPSRPHSEAEVDDHPTRMEEEKKELVGSWLRRNCLLKDALKGMVNRRRVRCRRRYQMIDDIKIYGSYEETKKKAENRKDWRKLAAPILSVCVSLLQLNQKQILPPFRPPLESELDLDNFDPQFTLEPVQLTPDDTLALHLVGPQLEQKQVAPPYKPRLESDRDLANFPPEFTDEPVHLTPDDTLSSLFKAAIDVCRSLTLAKQESQERLDVRQSPELCRRIKAYLHKQRSTSARAPWERESHVYRSPKRR</sequence>
<dbReference type="Proteomes" id="UP001148838">
    <property type="component" value="Unassembled WGS sequence"/>
</dbReference>
<gene>
    <name evidence="8" type="ORF">ANN_05011</name>
</gene>
<dbReference type="PROSITE" id="PS51285">
    <property type="entry name" value="AGC_KINASE_CTER"/>
    <property type="match status" value="1"/>
</dbReference>
<keyword evidence="2" id="KW-0808">Transferase</keyword>
<keyword evidence="4" id="KW-0418">Kinase</keyword>
<dbReference type="SMART" id="SM00133">
    <property type="entry name" value="S_TK_X"/>
    <property type="match status" value="2"/>
</dbReference>
<dbReference type="InterPro" id="IPR000961">
    <property type="entry name" value="AGC-kinase_C"/>
</dbReference>
<evidence type="ECO:0000256" key="2">
    <source>
        <dbReference type="ARBA" id="ARBA00022679"/>
    </source>
</evidence>
<dbReference type="Gene3D" id="1.10.510.10">
    <property type="entry name" value="Transferase(Phosphotransferase) domain 1"/>
    <property type="match status" value="1"/>
</dbReference>
<dbReference type="EMBL" id="JAJSOF020000013">
    <property type="protein sequence ID" value="KAJ4443343.1"/>
    <property type="molecule type" value="Genomic_DNA"/>
</dbReference>
<evidence type="ECO:0000313" key="8">
    <source>
        <dbReference type="EMBL" id="KAJ4443343.1"/>
    </source>
</evidence>
<feature type="region of interest" description="Disordered" evidence="6">
    <location>
        <begin position="257"/>
        <end position="280"/>
    </location>
</feature>
<comment type="caution">
    <text evidence="8">The sequence shown here is derived from an EMBL/GenBank/DDBJ whole genome shotgun (WGS) entry which is preliminary data.</text>
</comment>
<accession>A0ABQ8TBN7</accession>
<evidence type="ECO:0000256" key="4">
    <source>
        <dbReference type="ARBA" id="ARBA00022777"/>
    </source>
</evidence>
<dbReference type="Pfam" id="PF00433">
    <property type="entry name" value="Pkinase_C"/>
    <property type="match status" value="2"/>
</dbReference>
<feature type="domain" description="AGC-kinase C-terminal" evidence="7">
    <location>
        <begin position="106"/>
        <end position="180"/>
    </location>
</feature>
<proteinExistence type="predicted"/>
<feature type="compositionally biased region" description="Basic and acidic residues" evidence="6">
    <location>
        <begin position="35"/>
        <end position="50"/>
    </location>
</feature>
<dbReference type="Gene3D" id="3.30.200.20">
    <property type="entry name" value="Phosphorylase Kinase, domain 1"/>
    <property type="match status" value="1"/>
</dbReference>
<organism evidence="8 9">
    <name type="scientific">Periplaneta americana</name>
    <name type="common">American cockroach</name>
    <name type="synonym">Blatta americana</name>
    <dbReference type="NCBI Taxonomy" id="6978"/>
    <lineage>
        <taxon>Eukaryota</taxon>
        <taxon>Metazoa</taxon>
        <taxon>Ecdysozoa</taxon>
        <taxon>Arthropoda</taxon>
        <taxon>Hexapoda</taxon>
        <taxon>Insecta</taxon>
        <taxon>Pterygota</taxon>
        <taxon>Neoptera</taxon>
        <taxon>Polyneoptera</taxon>
        <taxon>Dictyoptera</taxon>
        <taxon>Blattodea</taxon>
        <taxon>Blattoidea</taxon>
        <taxon>Blattidae</taxon>
        <taxon>Blattinae</taxon>
        <taxon>Periplaneta</taxon>
    </lineage>
</organism>
<evidence type="ECO:0000256" key="3">
    <source>
        <dbReference type="ARBA" id="ARBA00022741"/>
    </source>
</evidence>
<evidence type="ECO:0000256" key="6">
    <source>
        <dbReference type="SAM" id="MobiDB-lite"/>
    </source>
</evidence>
<dbReference type="InterPro" id="IPR017892">
    <property type="entry name" value="Pkinase_C"/>
</dbReference>
<keyword evidence="1" id="KW-0723">Serine/threonine-protein kinase</keyword>
<name>A0ABQ8TBN7_PERAM</name>
<keyword evidence="5" id="KW-0067">ATP-binding</keyword>